<gene>
    <name evidence="2" type="ORF">NDU88_003825</name>
</gene>
<evidence type="ECO:0000313" key="2">
    <source>
        <dbReference type="EMBL" id="KAJ1163366.1"/>
    </source>
</evidence>
<protein>
    <submittedName>
        <fullName evidence="2">Uncharacterized protein</fullName>
    </submittedName>
</protein>
<proteinExistence type="predicted"/>
<keyword evidence="3" id="KW-1185">Reference proteome</keyword>
<comment type="caution">
    <text evidence="2">The sequence shown here is derived from an EMBL/GenBank/DDBJ whole genome shotgun (WGS) entry which is preliminary data.</text>
</comment>
<accession>A0AAV7SH14</accession>
<evidence type="ECO:0000256" key="1">
    <source>
        <dbReference type="SAM" id="MobiDB-lite"/>
    </source>
</evidence>
<dbReference type="AlphaFoldDB" id="A0AAV7SH14"/>
<name>A0AAV7SH14_PLEWA</name>
<dbReference type="Proteomes" id="UP001066276">
    <property type="component" value="Chromosome 4_2"/>
</dbReference>
<feature type="non-terminal residue" evidence="2">
    <location>
        <position position="55"/>
    </location>
</feature>
<reference evidence="2" key="1">
    <citation type="journal article" date="2022" name="bioRxiv">
        <title>Sequencing and chromosome-scale assembly of the giantPleurodeles waltlgenome.</title>
        <authorList>
            <person name="Brown T."/>
            <person name="Elewa A."/>
            <person name="Iarovenko S."/>
            <person name="Subramanian E."/>
            <person name="Araus A.J."/>
            <person name="Petzold A."/>
            <person name="Susuki M."/>
            <person name="Suzuki K.-i.T."/>
            <person name="Hayashi T."/>
            <person name="Toyoda A."/>
            <person name="Oliveira C."/>
            <person name="Osipova E."/>
            <person name="Leigh N.D."/>
            <person name="Simon A."/>
            <person name="Yun M.H."/>
        </authorList>
    </citation>
    <scope>NUCLEOTIDE SEQUENCE</scope>
    <source>
        <strain evidence="2">20211129_DDA</strain>
        <tissue evidence="2">Liver</tissue>
    </source>
</reference>
<evidence type="ECO:0000313" key="3">
    <source>
        <dbReference type="Proteomes" id="UP001066276"/>
    </source>
</evidence>
<feature type="non-terminal residue" evidence="2">
    <location>
        <position position="1"/>
    </location>
</feature>
<dbReference type="EMBL" id="JANPWB010000008">
    <property type="protein sequence ID" value="KAJ1163366.1"/>
    <property type="molecule type" value="Genomic_DNA"/>
</dbReference>
<organism evidence="2 3">
    <name type="scientific">Pleurodeles waltl</name>
    <name type="common">Iberian ribbed newt</name>
    <dbReference type="NCBI Taxonomy" id="8319"/>
    <lineage>
        <taxon>Eukaryota</taxon>
        <taxon>Metazoa</taxon>
        <taxon>Chordata</taxon>
        <taxon>Craniata</taxon>
        <taxon>Vertebrata</taxon>
        <taxon>Euteleostomi</taxon>
        <taxon>Amphibia</taxon>
        <taxon>Batrachia</taxon>
        <taxon>Caudata</taxon>
        <taxon>Salamandroidea</taxon>
        <taxon>Salamandridae</taxon>
        <taxon>Pleurodelinae</taxon>
        <taxon>Pleurodeles</taxon>
    </lineage>
</organism>
<sequence length="55" mass="5875">VINAGKSTHNEDQASCEVMFVKKKCGVVATPNKSSSTKRRSSLPNGEGLQLKESP</sequence>
<feature type="region of interest" description="Disordered" evidence="1">
    <location>
        <begin position="29"/>
        <end position="55"/>
    </location>
</feature>